<evidence type="ECO:0000256" key="2">
    <source>
        <dbReference type="SAM" id="SignalP"/>
    </source>
</evidence>
<protein>
    <submittedName>
        <fullName evidence="3">Spy/CpxP family protein refolding chaperone</fullName>
    </submittedName>
</protein>
<dbReference type="AlphaFoldDB" id="A0A7L9U5T0"/>
<name>A0A7L9U5T0_9BURK</name>
<dbReference type="Proteomes" id="UP000593875">
    <property type="component" value="Chromosome"/>
</dbReference>
<dbReference type="Pfam" id="PF07813">
    <property type="entry name" value="LTXXQ"/>
    <property type="match status" value="1"/>
</dbReference>
<feature type="region of interest" description="Disordered" evidence="1">
    <location>
        <begin position="154"/>
        <end position="175"/>
    </location>
</feature>
<feature type="compositionally biased region" description="Basic residues" evidence="1">
    <location>
        <begin position="155"/>
        <end position="164"/>
    </location>
</feature>
<feature type="chain" id="PRO_5032795018" evidence="2">
    <location>
        <begin position="24"/>
        <end position="175"/>
    </location>
</feature>
<evidence type="ECO:0000313" key="4">
    <source>
        <dbReference type="Proteomes" id="UP000593875"/>
    </source>
</evidence>
<evidence type="ECO:0000313" key="3">
    <source>
        <dbReference type="EMBL" id="QOL50443.1"/>
    </source>
</evidence>
<dbReference type="InterPro" id="IPR012899">
    <property type="entry name" value="LTXXQ"/>
</dbReference>
<gene>
    <name evidence="3" type="ORF">LPB04_03785</name>
</gene>
<dbReference type="KEGG" id="mlir:LPB04_03785"/>
<keyword evidence="4" id="KW-1185">Reference proteome</keyword>
<dbReference type="RefSeq" id="WP_193687456.1">
    <property type="nucleotide sequence ID" value="NZ_CP062941.1"/>
</dbReference>
<reference evidence="3 4" key="1">
    <citation type="submission" date="2020-10" db="EMBL/GenBank/DDBJ databases">
        <title>Genome sequencing of Massilia sp. LPB0304.</title>
        <authorList>
            <person name="Kim J."/>
        </authorList>
    </citation>
    <scope>NUCLEOTIDE SEQUENCE [LARGE SCALE GENOMIC DNA]</scope>
    <source>
        <strain evidence="3 4">LPB0304</strain>
    </source>
</reference>
<feature type="signal peptide" evidence="2">
    <location>
        <begin position="1"/>
        <end position="23"/>
    </location>
</feature>
<keyword evidence="2" id="KW-0732">Signal</keyword>
<proteinExistence type="predicted"/>
<sequence>MKTLHKNVLIALTALGIAGAAVAQTAPVQPQEGRHGQAVSAEQRAAFKAERQAKRAEWQAQREAKLRAELKLTRQQEPAFAAFIAAGKPAQGPQARAEHEKLAALPAPQRLQQQIERQKQRTARMEARLAALNNLYAVLTPEQKQVLDSKAMRFGGRHHGHRGGQHGERGAALQS</sequence>
<organism evidence="3 4">
    <name type="scientific">Massilia litorea</name>
    <dbReference type="NCBI Taxonomy" id="2769491"/>
    <lineage>
        <taxon>Bacteria</taxon>
        <taxon>Pseudomonadati</taxon>
        <taxon>Pseudomonadota</taxon>
        <taxon>Betaproteobacteria</taxon>
        <taxon>Burkholderiales</taxon>
        <taxon>Oxalobacteraceae</taxon>
        <taxon>Telluria group</taxon>
        <taxon>Massilia</taxon>
    </lineage>
</organism>
<dbReference type="EMBL" id="CP062941">
    <property type="protein sequence ID" value="QOL50443.1"/>
    <property type="molecule type" value="Genomic_DNA"/>
</dbReference>
<accession>A0A7L9U5T0</accession>
<evidence type="ECO:0000256" key="1">
    <source>
        <dbReference type="SAM" id="MobiDB-lite"/>
    </source>
</evidence>
<dbReference type="GO" id="GO:0042597">
    <property type="term" value="C:periplasmic space"/>
    <property type="evidence" value="ECO:0007669"/>
    <property type="project" value="InterPro"/>
</dbReference>
<dbReference type="Gene3D" id="1.20.120.1490">
    <property type="match status" value="1"/>
</dbReference>